<dbReference type="Proteomes" id="UP000007431">
    <property type="component" value="Unassembled WGS sequence"/>
</dbReference>
<reference evidence="2 3" key="1">
    <citation type="journal article" date="2010" name="Nat. Biotechnol.">
        <title>Genome sequence of the model mushroom Schizophyllum commune.</title>
        <authorList>
            <person name="Ohm R.A."/>
            <person name="de Jong J.F."/>
            <person name="Lugones L.G."/>
            <person name="Aerts A."/>
            <person name="Kothe E."/>
            <person name="Stajich J.E."/>
            <person name="de Vries R.P."/>
            <person name="Record E."/>
            <person name="Levasseur A."/>
            <person name="Baker S.E."/>
            <person name="Bartholomew K.A."/>
            <person name="Coutinho P.M."/>
            <person name="Erdmann S."/>
            <person name="Fowler T.J."/>
            <person name="Gathman A.C."/>
            <person name="Lombard V."/>
            <person name="Henrissat B."/>
            <person name="Knabe N."/>
            <person name="Kuees U."/>
            <person name="Lilly W.W."/>
            <person name="Lindquist E."/>
            <person name="Lucas S."/>
            <person name="Magnuson J.K."/>
            <person name="Piumi F."/>
            <person name="Raudaskoski M."/>
            <person name="Salamov A."/>
            <person name="Schmutz J."/>
            <person name="Schwarze F.W.M.R."/>
            <person name="vanKuyk P.A."/>
            <person name="Horton J.S."/>
            <person name="Grigoriev I.V."/>
            <person name="Woesten H.A.B."/>
        </authorList>
    </citation>
    <scope>NUCLEOTIDE SEQUENCE [LARGE SCALE GENOMIC DNA]</scope>
    <source>
        <strain evidence="3">H4-8 / FGSC 9210</strain>
    </source>
</reference>
<dbReference type="RefSeq" id="XP_003034257.1">
    <property type="nucleotide sequence ID" value="XM_003034211.1"/>
</dbReference>
<feature type="compositionally biased region" description="Polar residues" evidence="1">
    <location>
        <begin position="43"/>
        <end position="70"/>
    </location>
</feature>
<evidence type="ECO:0000313" key="2">
    <source>
        <dbReference type="EMBL" id="EFI99354.1"/>
    </source>
</evidence>
<dbReference type="HOGENOM" id="CLU_1732539_0_0_1"/>
<sequence>MEIYLPNGGGDMPLHLKPIPSSPIVTRKSGSRARPRPYPSPSFQSGSRDGNSVADSLPNTLNPAQGGRFSTSGMAVTQASVVGQNASGDVDQTSHIPTHIDDDDGLIPAPPGEPGRPSSGGYSLQATLEDLGWTKKDIRYVRVRYTIGGMA</sequence>
<dbReference type="KEGG" id="scm:SCHCO_02491826"/>
<dbReference type="VEuPathDB" id="FungiDB:SCHCODRAFT_02491826"/>
<organism evidence="3">
    <name type="scientific">Schizophyllum commune (strain H4-8 / FGSC 9210)</name>
    <name type="common">Split gill fungus</name>
    <dbReference type="NCBI Taxonomy" id="578458"/>
    <lineage>
        <taxon>Eukaryota</taxon>
        <taxon>Fungi</taxon>
        <taxon>Dikarya</taxon>
        <taxon>Basidiomycota</taxon>
        <taxon>Agaricomycotina</taxon>
        <taxon>Agaricomycetes</taxon>
        <taxon>Agaricomycetidae</taxon>
        <taxon>Agaricales</taxon>
        <taxon>Schizophyllaceae</taxon>
        <taxon>Schizophyllum</taxon>
    </lineage>
</organism>
<feature type="region of interest" description="Disordered" evidence="1">
    <location>
        <begin position="1"/>
        <end position="70"/>
    </location>
</feature>
<keyword evidence="3" id="KW-1185">Reference proteome</keyword>
<gene>
    <name evidence="2" type="ORF">SCHCODRAFT_106583</name>
</gene>
<feature type="compositionally biased region" description="Polar residues" evidence="1">
    <location>
        <begin position="87"/>
        <end position="96"/>
    </location>
</feature>
<dbReference type="AlphaFoldDB" id="D8PZ20"/>
<dbReference type="GeneID" id="9586260"/>
<dbReference type="EMBL" id="GL377304">
    <property type="protein sequence ID" value="EFI99354.1"/>
    <property type="molecule type" value="Genomic_DNA"/>
</dbReference>
<feature type="region of interest" description="Disordered" evidence="1">
    <location>
        <begin position="87"/>
        <end position="122"/>
    </location>
</feature>
<feature type="non-terminal residue" evidence="2">
    <location>
        <position position="151"/>
    </location>
</feature>
<accession>D8PZ20</accession>
<dbReference type="InParanoid" id="D8PZ20"/>
<evidence type="ECO:0000256" key="1">
    <source>
        <dbReference type="SAM" id="MobiDB-lite"/>
    </source>
</evidence>
<protein>
    <submittedName>
        <fullName evidence="2">Uncharacterized protein</fullName>
    </submittedName>
</protein>
<evidence type="ECO:0000313" key="3">
    <source>
        <dbReference type="Proteomes" id="UP000007431"/>
    </source>
</evidence>
<proteinExistence type="predicted"/>
<name>D8PZ20_SCHCM</name>